<reference evidence="1 2" key="1">
    <citation type="journal article" date="2017" name="PLoS ONE">
        <title>The Complete Genome Sequence of a Second Distinct Betabaculovirus from the True Armyworm, Mythimna unipuncta.</title>
        <authorList>
            <person name="Harrison R.L."/>
            <person name="Rowley D.L."/>
            <person name="Mowery J."/>
            <person name="Bauchan G.R."/>
            <person name="Theilmann D.A."/>
            <person name="Rohrmann G.F."/>
            <person name="Erlandson M.A."/>
        </authorList>
    </citation>
    <scope>NUCLEOTIDE SEQUENCE [LARGE SCALE GENOMIC DNA]</scope>
    <source>
        <strain evidence="1">MyunGV#8</strain>
    </source>
</reference>
<organism evidence="1 2">
    <name type="scientific">Betabaculovirus altermyunipunctae</name>
    <dbReference type="NCBI Taxonomy" id="3051996"/>
    <lineage>
        <taxon>Viruses</taxon>
        <taxon>Viruses incertae sedis</taxon>
        <taxon>Naldaviricetes</taxon>
        <taxon>Lefavirales</taxon>
        <taxon>Baculoviridae</taxon>
        <taxon>Betabaculovirus</taxon>
    </lineage>
</organism>
<sequence length="102" mass="11095">MKRPGLSSPTYLIPSKNILSEELIKNTLCLNMSDVCDDILDGNVYIVDDKYLIFYVLNHVVDDETGADHKQVRTSCFGSVDAVCAVDSGTDSVSLSSCSSKL</sequence>
<dbReference type="InterPro" id="IPR009855">
    <property type="entry name" value="Baculo_LEF-10"/>
</dbReference>
<accession>A0A1S5YE28</accession>
<name>A0A1S5YE28_9BBAC</name>
<dbReference type="EMBL" id="KX855660">
    <property type="protein sequence ID" value="AQQ80412.1"/>
    <property type="molecule type" value="Genomic_DNA"/>
</dbReference>
<dbReference type="Proteomes" id="UP000203651">
    <property type="component" value="Segment"/>
</dbReference>
<protein>
    <submittedName>
        <fullName evidence="1">LEF-10</fullName>
    </submittedName>
</protein>
<dbReference type="Pfam" id="PF07206">
    <property type="entry name" value="Baculo_LEF-10"/>
    <property type="match status" value="1"/>
</dbReference>
<evidence type="ECO:0000313" key="1">
    <source>
        <dbReference type="EMBL" id="AQQ80412.1"/>
    </source>
</evidence>
<keyword evidence="2" id="KW-1185">Reference proteome</keyword>
<evidence type="ECO:0000313" key="2">
    <source>
        <dbReference type="Proteomes" id="UP000203651"/>
    </source>
</evidence>
<proteinExistence type="predicted"/>
<dbReference type="RefSeq" id="YP_009345864.1">
    <property type="nucleotide sequence ID" value="NC_033780.2"/>
</dbReference>
<dbReference type="KEGG" id="vg:39105824"/>
<dbReference type="GeneID" id="39105824"/>